<evidence type="ECO:0000256" key="7">
    <source>
        <dbReference type="ARBA" id="ARBA00023310"/>
    </source>
</evidence>
<evidence type="ECO:0000256" key="2">
    <source>
        <dbReference type="ARBA" id="ARBA00005712"/>
    </source>
</evidence>
<keyword evidence="3" id="KW-0813">Transport</keyword>
<dbReference type="GO" id="GO:0046933">
    <property type="term" value="F:proton-transporting ATP synthase activity, rotational mechanism"/>
    <property type="evidence" value="ECO:0007669"/>
    <property type="project" value="InterPro"/>
</dbReference>
<comment type="similarity">
    <text evidence="2">Belongs to the ATPase epsilon chain family.</text>
</comment>
<keyword evidence="6" id="KW-0139">CF(1)</keyword>
<gene>
    <name evidence="9" type="ORF">UFOPK2731_01039</name>
</gene>
<organism evidence="9">
    <name type="scientific">freshwater metagenome</name>
    <dbReference type="NCBI Taxonomy" id="449393"/>
    <lineage>
        <taxon>unclassified sequences</taxon>
        <taxon>metagenomes</taxon>
        <taxon>ecological metagenomes</taxon>
    </lineage>
</organism>
<dbReference type="Pfam" id="PF02823">
    <property type="entry name" value="ATP-synt_DE_N"/>
    <property type="match status" value="1"/>
</dbReference>
<evidence type="ECO:0000259" key="8">
    <source>
        <dbReference type="Pfam" id="PF02823"/>
    </source>
</evidence>
<evidence type="ECO:0000256" key="6">
    <source>
        <dbReference type="ARBA" id="ARBA00023196"/>
    </source>
</evidence>
<dbReference type="NCBIfam" id="TIGR01216">
    <property type="entry name" value="ATP_synt_epsi"/>
    <property type="match status" value="1"/>
</dbReference>
<dbReference type="EMBL" id="CAEZYO010000032">
    <property type="protein sequence ID" value="CAB4734065.1"/>
    <property type="molecule type" value="Genomic_DNA"/>
</dbReference>
<sequence length="84" mass="8725">MTLKVELVSPTQRVWSGDATSVSARTIDGDLGILTGHTPLFGVLVDGVVSITSVDGSTTDFNVSGGFVSVSNNRVSILTETVNK</sequence>
<feature type="domain" description="ATP synthase F1 complex delta/epsilon subunit N-terminal" evidence="8">
    <location>
        <begin position="3"/>
        <end position="81"/>
    </location>
</feature>
<protein>
    <submittedName>
        <fullName evidence="9">Unannotated protein</fullName>
    </submittedName>
</protein>
<evidence type="ECO:0000313" key="9">
    <source>
        <dbReference type="EMBL" id="CAB4734065.1"/>
    </source>
</evidence>
<proteinExistence type="inferred from homology"/>
<dbReference type="InterPro" id="IPR036771">
    <property type="entry name" value="ATPsynth_dsu/esu_N"/>
</dbReference>
<evidence type="ECO:0000256" key="5">
    <source>
        <dbReference type="ARBA" id="ARBA00023136"/>
    </source>
</evidence>
<dbReference type="InterPro" id="IPR001469">
    <property type="entry name" value="ATP_synth_F1_dsu/esu"/>
</dbReference>
<dbReference type="SUPFAM" id="SSF51344">
    <property type="entry name" value="Epsilon subunit of F1F0-ATP synthase N-terminal domain"/>
    <property type="match status" value="1"/>
</dbReference>
<dbReference type="AlphaFoldDB" id="A0A6J6SHI3"/>
<name>A0A6J6SHI3_9ZZZZ</name>
<dbReference type="CDD" id="cd12152">
    <property type="entry name" value="F1-ATPase_delta"/>
    <property type="match status" value="1"/>
</dbReference>
<dbReference type="InterPro" id="IPR020546">
    <property type="entry name" value="ATP_synth_F1_dsu/esu_N"/>
</dbReference>
<accession>A0A6J6SHI3</accession>
<keyword evidence="4" id="KW-0406">Ion transport</keyword>
<reference evidence="9" key="1">
    <citation type="submission" date="2020-05" db="EMBL/GenBank/DDBJ databases">
        <authorList>
            <person name="Chiriac C."/>
            <person name="Salcher M."/>
            <person name="Ghai R."/>
            <person name="Kavagutti S V."/>
        </authorList>
    </citation>
    <scope>NUCLEOTIDE SEQUENCE</scope>
</reference>
<dbReference type="PANTHER" id="PTHR13822">
    <property type="entry name" value="ATP SYNTHASE DELTA/EPSILON CHAIN"/>
    <property type="match status" value="1"/>
</dbReference>
<dbReference type="PANTHER" id="PTHR13822:SF10">
    <property type="entry name" value="ATP SYNTHASE EPSILON CHAIN, CHLOROPLASTIC"/>
    <property type="match status" value="1"/>
</dbReference>
<dbReference type="Gene3D" id="2.60.15.10">
    <property type="entry name" value="F0F1 ATP synthase delta/epsilon subunit, N-terminal"/>
    <property type="match status" value="1"/>
</dbReference>
<keyword evidence="5" id="KW-0472">Membrane</keyword>
<dbReference type="NCBIfam" id="NF009977">
    <property type="entry name" value="PRK13442.1"/>
    <property type="match status" value="1"/>
</dbReference>
<evidence type="ECO:0000256" key="1">
    <source>
        <dbReference type="ARBA" id="ARBA00004170"/>
    </source>
</evidence>
<evidence type="ECO:0000256" key="4">
    <source>
        <dbReference type="ARBA" id="ARBA00023065"/>
    </source>
</evidence>
<dbReference type="GO" id="GO:0045259">
    <property type="term" value="C:proton-transporting ATP synthase complex"/>
    <property type="evidence" value="ECO:0007669"/>
    <property type="project" value="UniProtKB-KW"/>
</dbReference>
<keyword evidence="7" id="KW-0066">ATP synthesis</keyword>
<evidence type="ECO:0000256" key="3">
    <source>
        <dbReference type="ARBA" id="ARBA00022448"/>
    </source>
</evidence>
<comment type="subcellular location">
    <subcellularLocation>
        <location evidence="1">Membrane</location>
        <topology evidence="1">Peripheral membrane protein</topology>
    </subcellularLocation>
</comment>